<evidence type="ECO:0000313" key="2">
    <source>
        <dbReference type="EMBL" id="AKV01380.1"/>
    </source>
</evidence>
<dbReference type="KEGG" id="llu:AKJ09_08043"/>
<dbReference type="Proteomes" id="UP000064967">
    <property type="component" value="Chromosome"/>
</dbReference>
<dbReference type="Gene3D" id="3.40.50.1820">
    <property type="entry name" value="alpha/beta hydrolase"/>
    <property type="match status" value="1"/>
</dbReference>
<dbReference type="EMBL" id="CP012333">
    <property type="protein sequence ID" value="AKV01380.1"/>
    <property type="molecule type" value="Genomic_DNA"/>
</dbReference>
<gene>
    <name evidence="2" type="ORF">AKJ09_08043</name>
</gene>
<accession>A0A0K1Q7J5</accession>
<proteinExistence type="predicted"/>
<dbReference type="STRING" id="1391654.AKJ09_08043"/>
<organism evidence="2 3">
    <name type="scientific">Labilithrix luteola</name>
    <dbReference type="NCBI Taxonomy" id="1391654"/>
    <lineage>
        <taxon>Bacteria</taxon>
        <taxon>Pseudomonadati</taxon>
        <taxon>Myxococcota</taxon>
        <taxon>Polyangia</taxon>
        <taxon>Polyangiales</taxon>
        <taxon>Labilitrichaceae</taxon>
        <taxon>Labilithrix</taxon>
    </lineage>
</organism>
<sequence length="359" mass="37963">MALATAVVGCAADEASDKDDACATAESCATSDAITNVAAPFTVGRVEKTNYPIILHHGFNASSTNSWSYYGVKQALEADGHHVTVTEVEPFAGVATRAKRLAVFVDRALDEHCTARVGSSETSAAFENCLATAKVNLVAHSMGGLDARYLASSLGYASKIASITTISTPHGGSAIADVGLHFISGEGKFSDAIDALASAFGRTFTEDDLATNTDLHAALLSLSEKNAPAFDAENPDQAGIYYQSYAGVSRAIGGPRTESQQREVLKACNGIYFGTVARADFMALQLTAGSLIVGGLDFAPQDGMVTVEHAKRGNFRGCFPSDHLDEVGQVRKDRPDVYTKFDHLAFYRVLATDLAKRGF</sequence>
<dbReference type="SUPFAM" id="SSF53474">
    <property type="entry name" value="alpha/beta-Hydrolases"/>
    <property type="match status" value="1"/>
</dbReference>
<keyword evidence="3" id="KW-1185">Reference proteome</keyword>
<protein>
    <submittedName>
        <fullName evidence="2">Lipase</fullName>
    </submittedName>
</protein>
<dbReference type="InterPro" id="IPR000073">
    <property type="entry name" value="AB_hydrolase_1"/>
</dbReference>
<dbReference type="Pfam" id="PF00561">
    <property type="entry name" value="Abhydrolase_1"/>
    <property type="match status" value="1"/>
</dbReference>
<dbReference type="AlphaFoldDB" id="A0A0K1Q7J5"/>
<name>A0A0K1Q7J5_9BACT</name>
<dbReference type="InterPro" id="IPR029058">
    <property type="entry name" value="AB_hydrolase_fold"/>
</dbReference>
<feature type="domain" description="AB hydrolase-1" evidence="1">
    <location>
        <begin position="51"/>
        <end position="171"/>
    </location>
</feature>
<evidence type="ECO:0000313" key="3">
    <source>
        <dbReference type="Proteomes" id="UP000064967"/>
    </source>
</evidence>
<evidence type="ECO:0000259" key="1">
    <source>
        <dbReference type="Pfam" id="PF00561"/>
    </source>
</evidence>
<reference evidence="2 3" key="1">
    <citation type="submission" date="2015-08" db="EMBL/GenBank/DDBJ databases">
        <authorList>
            <person name="Babu N.S."/>
            <person name="Beckwith C.J."/>
            <person name="Beseler K.G."/>
            <person name="Brison A."/>
            <person name="Carone J.V."/>
            <person name="Caskin T.P."/>
            <person name="Diamond M."/>
            <person name="Durham M.E."/>
            <person name="Foxe J.M."/>
            <person name="Go M."/>
            <person name="Henderson B.A."/>
            <person name="Jones I.B."/>
            <person name="McGettigan J.A."/>
            <person name="Micheletti S.J."/>
            <person name="Nasrallah M.E."/>
            <person name="Ortiz D."/>
            <person name="Piller C.R."/>
            <person name="Privatt S.R."/>
            <person name="Schneider S.L."/>
            <person name="Sharp S."/>
            <person name="Smith T.C."/>
            <person name="Stanton J.D."/>
            <person name="Ullery H.E."/>
            <person name="Wilson R.J."/>
            <person name="Serrano M.G."/>
            <person name="Buck G."/>
            <person name="Lee V."/>
            <person name="Wang Y."/>
            <person name="Carvalho R."/>
            <person name="Voegtly L."/>
            <person name="Shi R."/>
            <person name="Duckworth R."/>
            <person name="Johnson A."/>
            <person name="Loviza R."/>
            <person name="Walstead R."/>
            <person name="Shah Z."/>
            <person name="Kiflezghi M."/>
            <person name="Wade K."/>
            <person name="Ball S.L."/>
            <person name="Bradley K.W."/>
            <person name="Asai D.J."/>
            <person name="Bowman C.A."/>
            <person name="Russell D.A."/>
            <person name="Pope W.H."/>
            <person name="Jacobs-Sera D."/>
            <person name="Hendrix R.W."/>
            <person name="Hatfull G.F."/>
        </authorList>
    </citation>
    <scope>NUCLEOTIDE SEQUENCE [LARGE SCALE GENOMIC DNA]</scope>
    <source>
        <strain evidence="2 3">DSM 27648</strain>
    </source>
</reference>